<evidence type="ECO:0000259" key="1">
    <source>
        <dbReference type="Pfam" id="PF01370"/>
    </source>
</evidence>
<reference evidence="2 3" key="1">
    <citation type="submission" date="2016-07" db="EMBL/GenBank/DDBJ databases">
        <authorList>
            <person name="Lefevre C.T."/>
        </authorList>
    </citation>
    <scope>NUCLEOTIDE SEQUENCE [LARGE SCALE GENOMIC DNA]</scope>
    <source>
        <strain evidence="2">PR1</strain>
    </source>
</reference>
<dbReference type="Proteomes" id="UP000231658">
    <property type="component" value="Unassembled WGS sequence"/>
</dbReference>
<accession>A0A1C3RFY5</accession>
<protein>
    <submittedName>
        <fullName evidence="2">UDP-glucose 4-epimerase</fullName>
        <ecNumber evidence="2">5.1.3.2</ecNumber>
    </submittedName>
</protein>
<dbReference type="GO" id="GO:0003978">
    <property type="term" value="F:UDP-glucose 4-epimerase activity"/>
    <property type="evidence" value="ECO:0007669"/>
    <property type="project" value="UniProtKB-EC"/>
</dbReference>
<dbReference type="InterPro" id="IPR036291">
    <property type="entry name" value="NAD(P)-bd_dom_sf"/>
</dbReference>
<dbReference type="GO" id="GO:0005737">
    <property type="term" value="C:cytoplasm"/>
    <property type="evidence" value="ECO:0007669"/>
    <property type="project" value="TreeGrafter"/>
</dbReference>
<dbReference type="EC" id="5.1.3.2" evidence="2"/>
<evidence type="ECO:0000313" key="3">
    <source>
        <dbReference type="Proteomes" id="UP000231658"/>
    </source>
</evidence>
<dbReference type="InterPro" id="IPR001509">
    <property type="entry name" value="Epimerase_deHydtase"/>
</dbReference>
<gene>
    <name evidence="2" type="primary">galE</name>
    <name evidence="2" type="ORF">MTBPR1_20055</name>
</gene>
<dbReference type="GO" id="GO:0004029">
    <property type="term" value="F:aldehyde dehydrogenase (NAD+) activity"/>
    <property type="evidence" value="ECO:0007669"/>
    <property type="project" value="TreeGrafter"/>
</dbReference>
<dbReference type="SUPFAM" id="SSF51735">
    <property type="entry name" value="NAD(P)-binding Rossmann-fold domains"/>
    <property type="match status" value="1"/>
</dbReference>
<organism evidence="2 3">
    <name type="scientific">Candidatus Terasakiella magnetica</name>
    <dbReference type="NCBI Taxonomy" id="1867952"/>
    <lineage>
        <taxon>Bacteria</taxon>
        <taxon>Pseudomonadati</taxon>
        <taxon>Pseudomonadota</taxon>
        <taxon>Alphaproteobacteria</taxon>
        <taxon>Rhodospirillales</taxon>
        <taxon>Terasakiellaceae</taxon>
        <taxon>Terasakiella</taxon>
    </lineage>
</organism>
<dbReference type="EMBL" id="FLYE01000012">
    <property type="protein sequence ID" value="SCA56207.1"/>
    <property type="molecule type" value="Genomic_DNA"/>
</dbReference>
<dbReference type="RefSeq" id="WP_069186887.1">
    <property type="nucleotide sequence ID" value="NZ_FLYE01000012.1"/>
</dbReference>
<evidence type="ECO:0000313" key="2">
    <source>
        <dbReference type="EMBL" id="SCA56207.1"/>
    </source>
</evidence>
<dbReference type="InterPro" id="IPR051783">
    <property type="entry name" value="NAD(P)-dependent_oxidoreduct"/>
</dbReference>
<dbReference type="PANTHER" id="PTHR48079:SF6">
    <property type="entry name" value="NAD(P)-BINDING DOMAIN-CONTAINING PROTEIN-RELATED"/>
    <property type="match status" value="1"/>
</dbReference>
<dbReference type="STRING" id="1867952.MTBPR1_20055"/>
<keyword evidence="2" id="KW-0413">Isomerase</keyword>
<proteinExistence type="predicted"/>
<dbReference type="OrthoDB" id="9814124at2"/>
<dbReference type="Gene3D" id="3.40.50.720">
    <property type="entry name" value="NAD(P)-binding Rossmann-like Domain"/>
    <property type="match status" value="1"/>
</dbReference>
<sequence>MSKILVTGATGFVGHCLCKLLIKAGHNVIAPYRSEKSDLDVNWIKIPSIDAHTNWDKKLEDVDCIIHLAARVHIMNDTCDDPLNEFRKTNVAGTRQLAQAAIQQGVKRFVFLSSIKVNGEETANDKPFTNTDTPNPQDPYGVSKMEAENMLRELESTSSLEVSIIRPPLVYGEGVKANFRSLLKLSSKGLPVPFGCLDNKRSLIHVQNLCDFIILCASHPKVAGNTYLIRDPKDISVKEMYQLMGQEAGKKTLILPFPKIVLKALGKLLGKQAMIQRLTSSLQIDLGPVITELHWKAPLNVKEAFSQTVKWYKSQANS</sequence>
<dbReference type="CDD" id="cd05232">
    <property type="entry name" value="UDP_G4E_4_SDR_e"/>
    <property type="match status" value="1"/>
</dbReference>
<name>A0A1C3RFY5_9PROT</name>
<feature type="domain" description="NAD-dependent epimerase/dehydratase" evidence="1">
    <location>
        <begin position="4"/>
        <end position="227"/>
    </location>
</feature>
<dbReference type="Pfam" id="PF01370">
    <property type="entry name" value="Epimerase"/>
    <property type="match status" value="1"/>
</dbReference>
<keyword evidence="3" id="KW-1185">Reference proteome</keyword>
<dbReference type="AlphaFoldDB" id="A0A1C3RFY5"/>
<dbReference type="PANTHER" id="PTHR48079">
    <property type="entry name" value="PROTEIN YEEZ"/>
    <property type="match status" value="1"/>
</dbReference>